<reference evidence="3" key="1">
    <citation type="submission" date="2020-04" db="EMBL/GenBank/DDBJ databases">
        <authorList>
            <person name="Zhang T."/>
        </authorList>
    </citation>
    <scope>NUCLEOTIDE SEQUENCE</scope>
    <source>
        <strain evidence="3">HKST-UBA01</strain>
    </source>
</reference>
<evidence type="ECO:0000256" key="1">
    <source>
        <dbReference type="ARBA" id="ARBA00010272"/>
    </source>
</evidence>
<dbReference type="InterPro" id="IPR051614">
    <property type="entry name" value="UPF0045_domain"/>
</dbReference>
<evidence type="ECO:0000313" key="4">
    <source>
        <dbReference type="Proteomes" id="UP000697710"/>
    </source>
</evidence>
<feature type="domain" description="Thiamine-binding protein" evidence="2">
    <location>
        <begin position="5"/>
        <end position="90"/>
    </location>
</feature>
<sequence>MKALAEIQVIPIGVGVSVRKEVTRAHELIEASGLEVQLHAYGTNVEGDLDEILALIRKLHETLHAEGVPRLATAVKIGTRTDKTPTLAGKAL</sequence>
<proteinExistence type="inferred from homology"/>
<comment type="caution">
    <text evidence="3">The sequence shown here is derived from an EMBL/GenBank/DDBJ whole genome shotgun (WGS) entry which is preliminary data.</text>
</comment>
<dbReference type="Proteomes" id="UP000697710">
    <property type="component" value="Unassembled WGS sequence"/>
</dbReference>
<dbReference type="PANTHER" id="PTHR33777">
    <property type="entry name" value="UPF0045 PROTEIN ECM15"/>
    <property type="match status" value="1"/>
</dbReference>
<gene>
    <name evidence="3" type="ORF">KC729_15640</name>
</gene>
<dbReference type="Gene3D" id="3.30.70.930">
    <property type="match status" value="1"/>
</dbReference>
<dbReference type="EMBL" id="JAGQHR010000580">
    <property type="protein sequence ID" value="MCA9729122.1"/>
    <property type="molecule type" value="Genomic_DNA"/>
</dbReference>
<dbReference type="GO" id="GO:0005829">
    <property type="term" value="C:cytosol"/>
    <property type="evidence" value="ECO:0007669"/>
    <property type="project" value="TreeGrafter"/>
</dbReference>
<evidence type="ECO:0000313" key="3">
    <source>
        <dbReference type="EMBL" id="MCA9729122.1"/>
    </source>
</evidence>
<dbReference type="InterPro" id="IPR029756">
    <property type="entry name" value="MTH1187/YkoF-like"/>
</dbReference>
<dbReference type="PANTHER" id="PTHR33777:SF1">
    <property type="entry name" value="UPF0045 PROTEIN ECM15"/>
    <property type="match status" value="1"/>
</dbReference>
<dbReference type="NCBIfam" id="TIGR00106">
    <property type="entry name" value="MTH1187 family thiamine-binding protein"/>
    <property type="match status" value="1"/>
</dbReference>
<name>A0A956M1Z3_UNCEI</name>
<comment type="similarity">
    <text evidence="1">Belongs to the UPF0045 family.</text>
</comment>
<dbReference type="InterPro" id="IPR002767">
    <property type="entry name" value="Thiamine_BP"/>
</dbReference>
<protein>
    <submittedName>
        <fullName evidence="3">MTH1187 family thiamine-binding protein</fullName>
    </submittedName>
</protein>
<evidence type="ECO:0000259" key="2">
    <source>
        <dbReference type="Pfam" id="PF01910"/>
    </source>
</evidence>
<dbReference type="AlphaFoldDB" id="A0A956M1Z3"/>
<accession>A0A956M1Z3</accession>
<dbReference type="SUPFAM" id="SSF89957">
    <property type="entry name" value="MTH1187/YkoF-like"/>
    <property type="match status" value="1"/>
</dbReference>
<organism evidence="3 4">
    <name type="scientific">Eiseniibacteriota bacterium</name>
    <dbReference type="NCBI Taxonomy" id="2212470"/>
    <lineage>
        <taxon>Bacteria</taxon>
        <taxon>Candidatus Eiseniibacteriota</taxon>
    </lineage>
</organism>
<dbReference type="Pfam" id="PF01910">
    <property type="entry name" value="Thiamine_BP"/>
    <property type="match status" value="1"/>
</dbReference>
<reference evidence="3" key="2">
    <citation type="journal article" date="2021" name="Microbiome">
        <title>Successional dynamics and alternative stable states in a saline activated sludge microbial community over 9 years.</title>
        <authorList>
            <person name="Wang Y."/>
            <person name="Ye J."/>
            <person name="Ju F."/>
            <person name="Liu L."/>
            <person name="Boyd J.A."/>
            <person name="Deng Y."/>
            <person name="Parks D.H."/>
            <person name="Jiang X."/>
            <person name="Yin X."/>
            <person name="Woodcroft B.J."/>
            <person name="Tyson G.W."/>
            <person name="Hugenholtz P."/>
            <person name="Polz M.F."/>
            <person name="Zhang T."/>
        </authorList>
    </citation>
    <scope>NUCLEOTIDE SEQUENCE</scope>
    <source>
        <strain evidence="3">HKST-UBA01</strain>
    </source>
</reference>